<dbReference type="PROSITE" id="PS51257">
    <property type="entry name" value="PROKAR_LIPOPROTEIN"/>
    <property type="match status" value="1"/>
</dbReference>
<dbReference type="Proteomes" id="UP000077037">
    <property type="component" value="Unassembled WGS sequence"/>
</dbReference>
<dbReference type="Gene3D" id="3.40.50.1820">
    <property type="entry name" value="alpha/beta hydrolase"/>
    <property type="match status" value="1"/>
</dbReference>
<dbReference type="InterPro" id="IPR022742">
    <property type="entry name" value="Hydrolase_4"/>
</dbReference>
<evidence type="ECO:0000259" key="1">
    <source>
        <dbReference type="Pfam" id="PF12146"/>
    </source>
</evidence>
<dbReference type="SUPFAM" id="SSF53474">
    <property type="entry name" value="alpha/beta-Hydrolases"/>
    <property type="match status" value="1"/>
</dbReference>
<dbReference type="OrthoDB" id="9798884at2"/>
<gene>
    <name evidence="2" type="ORF">SAMEA1982600_03606</name>
</gene>
<organism evidence="2 3">
    <name type="scientific">Bordetella ansorpii</name>
    <dbReference type="NCBI Taxonomy" id="288768"/>
    <lineage>
        <taxon>Bacteria</taxon>
        <taxon>Pseudomonadati</taxon>
        <taxon>Pseudomonadota</taxon>
        <taxon>Betaproteobacteria</taxon>
        <taxon>Burkholderiales</taxon>
        <taxon>Alcaligenaceae</taxon>
        <taxon>Bordetella</taxon>
    </lineage>
</organism>
<dbReference type="RefSeq" id="WP_066416424.1">
    <property type="nucleotide sequence ID" value="NZ_FKBS01000025.1"/>
</dbReference>
<keyword evidence="2" id="KW-0449">Lipoprotein</keyword>
<evidence type="ECO:0000313" key="2">
    <source>
        <dbReference type="EMBL" id="SAI45745.1"/>
    </source>
</evidence>
<accession>A0A157QID2</accession>
<evidence type="ECO:0000313" key="3">
    <source>
        <dbReference type="Proteomes" id="UP000077037"/>
    </source>
</evidence>
<reference evidence="2 3" key="1">
    <citation type="submission" date="2016-03" db="EMBL/GenBank/DDBJ databases">
        <authorList>
            <consortium name="Pathogen Informatics"/>
        </authorList>
    </citation>
    <scope>NUCLEOTIDE SEQUENCE [LARGE SCALE GENOMIC DNA]</scope>
    <source>
        <strain evidence="2 3">NCTC13364</strain>
    </source>
</reference>
<name>A0A157QID2_9BORD</name>
<proteinExistence type="predicted"/>
<dbReference type="PRINTS" id="PR00111">
    <property type="entry name" value="ABHYDROLASE"/>
</dbReference>
<dbReference type="Pfam" id="PF12146">
    <property type="entry name" value="Hydrolase_4"/>
    <property type="match status" value="1"/>
</dbReference>
<feature type="domain" description="Serine aminopeptidase S33" evidence="1">
    <location>
        <begin position="82"/>
        <end position="192"/>
    </location>
</feature>
<protein>
    <submittedName>
        <fullName evidence="2">Lipoprotein</fullName>
    </submittedName>
</protein>
<sequence>MPTLLRPPPRRLVAAAVLAAAGAIGCTQLDAWQRSAIFSPQTEQRPWWREPQAGTEVYDLTLPNGDKVHTWYWQAERADAPTVLYLHGARWNLNGGAFRIDAWTRLGYSVLAIDYRGFGASTALLPSEATAGEDAAAALVELARRQPDPSRRIVYGHSLGGAIAIDLATRRGRPAFAGLVVESSFTSVAAMLGTMRWGWLPGASLLVTQPFASVDKLGELTLPVLFLHGTADAIVPHTMSDELYVAARSVPPGLKRLVKIEGAAHSNAIRSGSIYDDAVHGFIRDAGRAYRPAALRAGSGATDS</sequence>
<dbReference type="InterPro" id="IPR000073">
    <property type="entry name" value="AB_hydrolase_1"/>
</dbReference>
<dbReference type="InterPro" id="IPR029058">
    <property type="entry name" value="AB_hydrolase_fold"/>
</dbReference>
<dbReference type="AlphaFoldDB" id="A0A157QID2"/>
<dbReference type="PANTHER" id="PTHR12277">
    <property type="entry name" value="ALPHA/BETA HYDROLASE DOMAIN-CONTAINING PROTEIN"/>
    <property type="match status" value="1"/>
</dbReference>
<dbReference type="PANTHER" id="PTHR12277:SF81">
    <property type="entry name" value="PROTEIN ABHD13"/>
    <property type="match status" value="1"/>
</dbReference>
<dbReference type="EMBL" id="FKBS01000025">
    <property type="protein sequence ID" value="SAI45745.1"/>
    <property type="molecule type" value="Genomic_DNA"/>
</dbReference>